<organism evidence="1 2">
    <name type="scientific">Armillaria ostoyae</name>
    <name type="common">Armillaria root rot fungus</name>
    <dbReference type="NCBI Taxonomy" id="47428"/>
    <lineage>
        <taxon>Eukaryota</taxon>
        <taxon>Fungi</taxon>
        <taxon>Dikarya</taxon>
        <taxon>Basidiomycota</taxon>
        <taxon>Agaricomycotina</taxon>
        <taxon>Agaricomycetes</taxon>
        <taxon>Agaricomycetidae</taxon>
        <taxon>Agaricales</taxon>
        <taxon>Marasmiineae</taxon>
        <taxon>Physalacriaceae</taxon>
        <taxon>Armillaria</taxon>
    </lineage>
</organism>
<evidence type="ECO:0000313" key="1">
    <source>
        <dbReference type="EMBL" id="SJL14852.1"/>
    </source>
</evidence>
<accession>A0A284S1G1</accession>
<protein>
    <submittedName>
        <fullName evidence="1">Uncharacterized protein</fullName>
    </submittedName>
</protein>
<proteinExistence type="predicted"/>
<name>A0A284S1G1_ARMOS</name>
<evidence type="ECO:0000313" key="2">
    <source>
        <dbReference type="Proteomes" id="UP000219338"/>
    </source>
</evidence>
<gene>
    <name evidence="1" type="ORF">ARMOST_18326</name>
</gene>
<dbReference type="Proteomes" id="UP000219338">
    <property type="component" value="Unassembled WGS sequence"/>
</dbReference>
<dbReference type="AlphaFoldDB" id="A0A284S1G1"/>
<dbReference type="EMBL" id="FUEG01000025">
    <property type="protein sequence ID" value="SJL14852.1"/>
    <property type="molecule type" value="Genomic_DNA"/>
</dbReference>
<reference evidence="2" key="1">
    <citation type="journal article" date="2017" name="Nat. Ecol. Evol.">
        <title>Genome expansion and lineage-specific genetic innovations in the forest pathogenic fungi Armillaria.</title>
        <authorList>
            <person name="Sipos G."/>
            <person name="Prasanna A.N."/>
            <person name="Walter M.C."/>
            <person name="O'Connor E."/>
            <person name="Balint B."/>
            <person name="Krizsan K."/>
            <person name="Kiss B."/>
            <person name="Hess J."/>
            <person name="Varga T."/>
            <person name="Slot J."/>
            <person name="Riley R."/>
            <person name="Boka B."/>
            <person name="Rigling D."/>
            <person name="Barry K."/>
            <person name="Lee J."/>
            <person name="Mihaltcheva S."/>
            <person name="LaButti K."/>
            <person name="Lipzen A."/>
            <person name="Waldron R."/>
            <person name="Moloney N.M."/>
            <person name="Sperisen C."/>
            <person name="Kredics L."/>
            <person name="Vagvoelgyi C."/>
            <person name="Patrignani A."/>
            <person name="Fitzpatrick D."/>
            <person name="Nagy I."/>
            <person name="Doyle S."/>
            <person name="Anderson J.B."/>
            <person name="Grigoriev I.V."/>
            <person name="Gueldener U."/>
            <person name="Muensterkoetter M."/>
            <person name="Nagy L.G."/>
        </authorList>
    </citation>
    <scope>NUCLEOTIDE SEQUENCE [LARGE SCALE GENOMIC DNA]</scope>
    <source>
        <strain evidence="2">C18/9</strain>
    </source>
</reference>
<sequence>MSSVLAYDGELPVLHSPLWAPWMAYTLAFTVRGRHDASNRASFSMPTIAVTPPARHQAPRITIHDDLQYKIDIYSPRLLCARGLNTPTLSQKYTPHRRPPTLVALDPKCRTPALSYPSTSSPCLPVPPAYAQYADSEEEVLV</sequence>
<keyword evidence="2" id="KW-1185">Reference proteome</keyword>